<evidence type="ECO:0000259" key="10">
    <source>
        <dbReference type="Pfam" id="PF00266"/>
    </source>
</evidence>
<dbReference type="InterPro" id="IPR012703">
    <property type="entry name" value="NH2EtPonate_pyrv_transaminase"/>
</dbReference>
<dbReference type="Gene3D" id="3.90.1150.10">
    <property type="entry name" value="Aspartate Aminotransferase, domain 1"/>
    <property type="match status" value="1"/>
</dbReference>
<feature type="domain" description="Aminotransferase class V" evidence="10">
    <location>
        <begin position="57"/>
        <end position="329"/>
    </location>
</feature>
<dbReference type="InterPro" id="IPR000192">
    <property type="entry name" value="Aminotrans_V_dom"/>
</dbReference>
<dbReference type="GO" id="GO:0019700">
    <property type="term" value="P:organic phosphonate catabolic process"/>
    <property type="evidence" value="ECO:0007669"/>
    <property type="project" value="InterPro"/>
</dbReference>
<protein>
    <recommendedName>
        <fullName evidence="6">2-aminoethylphosphonate--pyruvate transaminase</fullName>
        <ecNumber evidence="6">2.6.1.37</ecNumber>
    </recommendedName>
</protein>
<evidence type="ECO:0000256" key="8">
    <source>
        <dbReference type="PIRSR" id="PIRSR000524-1"/>
    </source>
</evidence>
<keyword evidence="5" id="KW-0670">Pyruvate</keyword>
<dbReference type="AlphaFoldDB" id="A0A7Z9BS68"/>
<evidence type="ECO:0000313" key="12">
    <source>
        <dbReference type="Proteomes" id="UP000184550"/>
    </source>
</evidence>
<comment type="caution">
    <text evidence="11">The sequence shown here is derived from an EMBL/GenBank/DDBJ whole genome shotgun (WGS) entry which is preliminary data.</text>
</comment>
<evidence type="ECO:0000313" key="11">
    <source>
        <dbReference type="EMBL" id="VXD21766.1"/>
    </source>
</evidence>
<dbReference type="Gene3D" id="3.40.640.10">
    <property type="entry name" value="Type I PLP-dependent aspartate aminotransferase-like (Major domain)"/>
    <property type="match status" value="1"/>
</dbReference>
<name>A0A7Z9BS68_9CYAN</name>
<keyword evidence="2 11" id="KW-0032">Aminotransferase</keyword>
<evidence type="ECO:0000256" key="9">
    <source>
        <dbReference type="PIRSR" id="PIRSR000524-50"/>
    </source>
</evidence>
<dbReference type="GO" id="GO:0047304">
    <property type="term" value="F:2-aminoethylphosphonate-pyruvate transaminase activity"/>
    <property type="evidence" value="ECO:0007669"/>
    <property type="project" value="UniProtKB-EC"/>
</dbReference>
<dbReference type="EMBL" id="CZCU02000149">
    <property type="protein sequence ID" value="VXD21766.1"/>
    <property type="molecule type" value="Genomic_DNA"/>
</dbReference>
<keyword evidence="4 9" id="KW-0663">Pyridoxal phosphate</keyword>
<evidence type="ECO:0000256" key="5">
    <source>
        <dbReference type="ARBA" id="ARBA00023317"/>
    </source>
</evidence>
<feature type="modified residue" description="N6-(pyridoxal phosphate)lysine" evidence="9">
    <location>
        <position position="196"/>
    </location>
</feature>
<feature type="binding site" evidence="8">
    <location>
        <position position="339"/>
    </location>
    <ligand>
        <name>substrate</name>
    </ligand>
</feature>
<dbReference type="RefSeq" id="WP_083624123.1">
    <property type="nucleotide sequence ID" value="NZ_LR734877.1"/>
</dbReference>
<dbReference type="InterPro" id="IPR015421">
    <property type="entry name" value="PyrdxlP-dep_Trfase_major"/>
</dbReference>
<dbReference type="Proteomes" id="UP000184550">
    <property type="component" value="Unassembled WGS sequence"/>
</dbReference>
<gene>
    <name evidence="11" type="primary">phnW</name>
    <name evidence="11" type="ORF">PL8927_720185</name>
</gene>
<dbReference type="InterPro" id="IPR024169">
    <property type="entry name" value="SP_NH2Trfase/AEP_transaminase"/>
</dbReference>
<dbReference type="HAMAP" id="MF_01376">
    <property type="entry name" value="PhnW_aminotrans_5"/>
    <property type="match status" value="1"/>
</dbReference>
<dbReference type="InterPro" id="IPR015422">
    <property type="entry name" value="PyrdxlP-dep_Trfase_small"/>
</dbReference>
<dbReference type="EC" id="2.6.1.37" evidence="6"/>
<evidence type="ECO:0000256" key="7">
    <source>
        <dbReference type="ARBA" id="ARBA00049460"/>
    </source>
</evidence>
<keyword evidence="12" id="KW-1185">Reference proteome</keyword>
<evidence type="ECO:0000256" key="1">
    <source>
        <dbReference type="ARBA" id="ARBA00001933"/>
    </source>
</evidence>
<evidence type="ECO:0000256" key="3">
    <source>
        <dbReference type="ARBA" id="ARBA00022679"/>
    </source>
</evidence>
<dbReference type="PANTHER" id="PTHR42778:SF1">
    <property type="entry name" value="2-AMINOETHYLPHOSPHONATE--PYRUVATE TRANSAMINASE"/>
    <property type="match status" value="1"/>
</dbReference>
<evidence type="ECO:0000256" key="2">
    <source>
        <dbReference type="ARBA" id="ARBA00022576"/>
    </source>
</evidence>
<sequence>MKIPHRPILLNPGPVTLSERVRKALLREDLCHREPEFAELILDIKTRLLQVYPEATKDYEAIILTGSGTSAVEAMLSTLIPPSGKALVVANGVYGERMAKMIQTHNKPLTIVKSAWDEPMNLNEVENCLNQDSTITHIVAVHHETTTGRLNDIEKLGEICYNKNIALLLDCVSSFAAETLKFSQWNLEACAATANKCLHGVPGLSFVVVKKSVFESRPSAANTLYLDLYPYQKQQQEGYSPFTQAVQISYALQEALKELEDLGGWKTRQQLYQYRSHQIQNKLQSLGIKTLLEPQAYSCVLKSYQLPTGYTYQQIHDHLKQSGFVIYAGQGGLENRIFRIANMGDIQEIEIQYLLECFEKLLQS</sequence>
<comment type="catalytic activity">
    <reaction evidence="7">
        <text>(2-aminoethyl)phosphonate + pyruvate = phosphonoacetaldehyde + L-alanine</text>
        <dbReference type="Rhea" id="RHEA:17021"/>
        <dbReference type="ChEBI" id="CHEBI:15361"/>
        <dbReference type="ChEBI" id="CHEBI:57418"/>
        <dbReference type="ChEBI" id="CHEBI:57972"/>
        <dbReference type="ChEBI" id="CHEBI:58383"/>
        <dbReference type="EC" id="2.6.1.37"/>
    </reaction>
</comment>
<proteinExistence type="inferred from homology"/>
<comment type="cofactor">
    <cofactor evidence="1 9">
        <name>pyridoxal 5'-phosphate</name>
        <dbReference type="ChEBI" id="CHEBI:597326"/>
    </cofactor>
</comment>
<evidence type="ECO:0000256" key="6">
    <source>
        <dbReference type="ARBA" id="ARBA00044521"/>
    </source>
</evidence>
<accession>A0A7Z9BS68</accession>
<dbReference type="NCBIfam" id="TIGR03301">
    <property type="entry name" value="PhnW-AepZ"/>
    <property type="match status" value="1"/>
</dbReference>
<dbReference type="PANTHER" id="PTHR42778">
    <property type="entry name" value="2-AMINOETHYLPHOSPHONATE--PYRUVATE TRANSAMINASE"/>
    <property type="match status" value="1"/>
</dbReference>
<dbReference type="InterPro" id="IPR015424">
    <property type="entry name" value="PyrdxlP-dep_Trfase"/>
</dbReference>
<reference evidence="11" key="1">
    <citation type="submission" date="2019-10" db="EMBL/GenBank/DDBJ databases">
        <authorList>
            <consortium name="Genoscope - CEA"/>
            <person name="William W."/>
        </authorList>
    </citation>
    <scope>NUCLEOTIDE SEQUENCE [LARGE SCALE GENOMIC DNA]</scope>
    <source>
        <strain evidence="11">BBR_PRJEB10992</strain>
    </source>
</reference>
<dbReference type="OrthoDB" id="389074at2"/>
<dbReference type="Pfam" id="PF00266">
    <property type="entry name" value="Aminotran_5"/>
    <property type="match status" value="1"/>
</dbReference>
<dbReference type="SUPFAM" id="SSF53383">
    <property type="entry name" value="PLP-dependent transferases"/>
    <property type="match status" value="1"/>
</dbReference>
<dbReference type="NCBIfam" id="NF010006">
    <property type="entry name" value="PRK13479.1"/>
    <property type="match status" value="1"/>
</dbReference>
<keyword evidence="3 11" id="KW-0808">Transferase</keyword>
<dbReference type="PIRSF" id="PIRSF000524">
    <property type="entry name" value="SPT"/>
    <property type="match status" value="1"/>
</dbReference>
<organism evidence="11 12">
    <name type="scientific">Planktothrix serta PCC 8927</name>
    <dbReference type="NCBI Taxonomy" id="671068"/>
    <lineage>
        <taxon>Bacteria</taxon>
        <taxon>Bacillati</taxon>
        <taxon>Cyanobacteriota</taxon>
        <taxon>Cyanophyceae</taxon>
        <taxon>Oscillatoriophycideae</taxon>
        <taxon>Oscillatoriales</taxon>
        <taxon>Microcoleaceae</taxon>
        <taxon>Planktothrix</taxon>
    </lineage>
</organism>
<evidence type="ECO:0000256" key="4">
    <source>
        <dbReference type="ARBA" id="ARBA00022898"/>
    </source>
</evidence>